<sequence>MPTPAHQLPGGPTDLNRRVATLERELRELRAARRARHTSLDVDGSLRLVDAQGNVLTEMTSSFDADRRAAVAAYEERGDRRFYAALAAGDLAFGIDGMRRQDEGRVAFADLGDRLELYLSSGSRESAASSLVVMYSGTAPGSGDSLIDLVTDRVAVGGVLTAGSIAVGTTTVTPSGANIPTSFLVTGLNVRGSTFRAYVTAATAVPGGAGVTGVGATNVTSGGFTLWVTRANTTPTALYWMVIGQ</sequence>
<dbReference type="Proteomes" id="UP000664109">
    <property type="component" value="Unassembled WGS sequence"/>
</dbReference>
<name>A0ABS2UTZ3_9ACTN</name>
<evidence type="ECO:0000313" key="2">
    <source>
        <dbReference type="Proteomes" id="UP000664109"/>
    </source>
</evidence>
<gene>
    <name evidence="1" type="ORF">JE024_20290</name>
</gene>
<proteinExistence type="predicted"/>
<dbReference type="RefSeq" id="WP_205374944.1">
    <property type="nucleotide sequence ID" value="NZ_JAFEJA010000001.1"/>
</dbReference>
<reference evidence="1 2" key="1">
    <citation type="journal article" date="2016" name="Arch. Microbiol.">
        <title>Streptomyces zhihengii sp. nov., isolated from rhizospheric soil of Psammosilene tunicoides.</title>
        <authorList>
            <person name="Huang M.J."/>
            <person name="Fei J.J."/>
            <person name="Salam N."/>
            <person name="Kim C.J."/>
            <person name="Hozzein W.N."/>
            <person name="Xiao M."/>
            <person name="Huang H.Q."/>
            <person name="Li W.J."/>
        </authorList>
    </citation>
    <scope>NUCLEOTIDE SEQUENCE [LARGE SCALE GENOMIC DNA]</scope>
    <source>
        <strain evidence="1 2">YIM T102</strain>
    </source>
</reference>
<organism evidence="1 2">
    <name type="scientific">Streptomyces zhihengii</name>
    <dbReference type="NCBI Taxonomy" id="1818004"/>
    <lineage>
        <taxon>Bacteria</taxon>
        <taxon>Bacillati</taxon>
        <taxon>Actinomycetota</taxon>
        <taxon>Actinomycetes</taxon>
        <taxon>Kitasatosporales</taxon>
        <taxon>Streptomycetaceae</taxon>
        <taxon>Streptomyces</taxon>
    </lineage>
</organism>
<accession>A0ABS2UTZ3</accession>
<keyword evidence="2" id="KW-1185">Reference proteome</keyword>
<evidence type="ECO:0000313" key="1">
    <source>
        <dbReference type="EMBL" id="MBM9621037.1"/>
    </source>
</evidence>
<protein>
    <submittedName>
        <fullName evidence="1">Uncharacterized protein</fullName>
    </submittedName>
</protein>
<comment type="caution">
    <text evidence="1">The sequence shown here is derived from an EMBL/GenBank/DDBJ whole genome shotgun (WGS) entry which is preliminary data.</text>
</comment>
<dbReference type="EMBL" id="JAFEJA010000001">
    <property type="protein sequence ID" value="MBM9621037.1"/>
    <property type="molecule type" value="Genomic_DNA"/>
</dbReference>